<feature type="compositionally biased region" description="Low complexity" evidence="1">
    <location>
        <begin position="646"/>
        <end position="659"/>
    </location>
</feature>
<reference evidence="5" key="3">
    <citation type="submission" date="2025-04" db="UniProtKB">
        <authorList>
            <consortium name="RefSeq"/>
        </authorList>
    </citation>
    <scope>IDENTIFICATION</scope>
    <source>
        <strain evidence="5">CBS 781.70</strain>
    </source>
</reference>
<dbReference type="GeneID" id="54421530"/>
<feature type="compositionally biased region" description="Low complexity" evidence="1">
    <location>
        <begin position="199"/>
        <end position="208"/>
    </location>
</feature>
<feature type="compositionally biased region" description="Polar residues" evidence="1">
    <location>
        <begin position="504"/>
        <end position="514"/>
    </location>
</feature>
<feature type="region of interest" description="Disordered" evidence="1">
    <location>
        <begin position="795"/>
        <end position="971"/>
    </location>
</feature>
<feature type="region of interest" description="Disordered" evidence="1">
    <location>
        <begin position="998"/>
        <end position="1022"/>
    </location>
</feature>
<evidence type="ECO:0000256" key="1">
    <source>
        <dbReference type="SAM" id="MobiDB-lite"/>
    </source>
</evidence>
<feature type="compositionally biased region" description="Pro residues" evidence="1">
    <location>
        <begin position="517"/>
        <end position="531"/>
    </location>
</feature>
<feature type="compositionally biased region" description="Low complexity" evidence="1">
    <location>
        <begin position="67"/>
        <end position="87"/>
    </location>
</feature>
<dbReference type="SUPFAM" id="SSF116846">
    <property type="entry name" value="MIT domain"/>
    <property type="match status" value="1"/>
</dbReference>
<dbReference type="Gene3D" id="1.20.58.80">
    <property type="entry name" value="Phosphotransferase system, lactose/cellobiose-type IIA subunit"/>
    <property type="match status" value="1"/>
</dbReference>
<feature type="domain" description="MIT" evidence="2">
    <location>
        <begin position="386"/>
        <end position="451"/>
    </location>
</feature>
<feature type="compositionally biased region" description="Polar residues" evidence="1">
    <location>
        <begin position="795"/>
        <end position="834"/>
    </location>
</feature>
<feature type="region of interest" description="Disordered" evidence="1">
    <location>
        <begin position="504"/>
        <end position="531"/>
    </location>
</feature>
<evidence type="ECO:0000259" key="2">
    <source>
        <dbReference type="Pfam" id="PF04212"/>
    </source>
</evidence>
<dbReference type="Pfam" id="PF04212">
    <property type="entry name" value="MIT"/>
    <property type="match status" value="1"/>
</dbReference>
<feature type="compositionally biased region" description="Polar residues" evidence="1">
    <location>
        <begin position="158"/>
        <end position="169"/>
    </location>
</feature>
<evidence type="ECO:0000313" key="3">
    <source>
        <dbReference type="EMBL" id="KAF1816234.1"/>
    </source>
</evidence>
<dbReference type="Proteomes" id="UP000504638">
    <property type="component" value="Unplaced"/>
</dbReference>
<feature type="compositionally biased region" description="Polar residues" evidence="1">
    <location>
        <begin position="88"/>
        <end position="102"/>
    </location>
</feature>
<feature type="compositionally biased region" description="Polar residues" evidence="1">
    <location>
        <begin position="879"/>
        <end position="889"/>
    </location>
</feature>
<feature type="compositionally biased region" description="Polar residues" evidence="1">
    <location>
        <begin position="24"/>
        <end position="35"/>
    </location>
</feature>
<feature type="compositionally biased region" description="Pro residues" evidence="1">
    <location>
        <begin position="272"/>
        <end position="284"/>
    </location>
</feature>
<evidence type="ECO:0000313" key="5">
    <source>
        <dbReference type="RefSeq" id="XP_033537865.1"/>
    </source>
</evidence>
<dbReference type="RefSeq" id="XP_033537865.1">
    <property type="nucleotide sequence ID" value="XM_033680960.1"/>
</dbReference>
<feature type="compositionally biased region" description="Pro residues" evidence="1">
    <location>
        <begin position="42"/>
        <end position="58"/>
    </location>
</feature>
<feature type="compositionally biased region" description="Pro residues" evidence="1">
    <location>
        <begin position="303"/>
        <end position="313"/>
    </location>
</feature>
<proteinExistence type="predicted"/>
<evidence type="ECO:0000313" key="4">
    <source>
        <dbReference type="Proteomes" id="UP000504638"/>
    </source>
</evidence>
<feature type="compositionally biased region" description="Basic and acidic residues" evidence="1">
    <location>
        <begin position="754"/>
        <end position="764"/>
    </location>
</feature>
<accession>A0A6G1GDZ1</accession>
<feature type="compositionally biased region" description="Polar residues" evidence="1">
    <location>
        <begin position="236"/>
        <end position="263"/>
    </location>
</feature>
<feature type="region of interest" description="Disordered" evidence="1">
    <location>
        <begin position="1"/>
        <end position="220"/>
    </location>
</feature>
<gene>
    <name evidence="3 5" type="ORF">P152DRAFT_470278</name>
</gene>
<feature type="region of interest" description="Disordered" evidence="1">
    <location>
        <begin position="236"/>
        <end position="384"/>
    </location>
</feature>
<keyword evidence="4" id="KW-1185">Reference proteome</keyword>
<name>A0A6G1GDZ1_9PEZI</name>
<dbReference type="EMBL" id="ML975150">
    <property type="protein sequence ID" value="KAF1816234.1"/>
    <property type="molecule type" value="Genomic_DNA"/>
</dbReference>
<dbReference type="PANTHER" id="PTHR37327">
    <property type="entry name" value="CHROMOSOME 1, WHOLE GENOME SHOTGUN SEQUENCE"/>
    <property type="match status" value="1"/>
</dbReference>
<reference evidence="3 5" key="1">
    <citation type="submission" date="2020-01" db="EMBL/GenBank/DDBJ databases">
        <authorList>
            <consortium name="DOE Joint Genome Institute"/>
            <person name="Haridas S."/>
            <person name="Albert R."/>
            <person name="Binder M."/>
            <person name="Bloem J."/>
            <person name="Labutti K."/>
            <person name="Salamov A."/>
            <person name="Andreopoulos B."/>
            <person name="Baker S.E."/>
            <person name="Barry K."/>
            <person name="Bills G."/>
            <person name="Bluhm B.H."/>
            <person name="Cannon C."/>
            <person name="Castanera R."/>
            <person name="Culley D.E."/>
            <person name="Daum C."/>
            <person name="Ezra D."/>
            <person name="Gonzalez J.B."/>
            <person name="Henrissat B."/>
            <person name="Kuo A."/>
            <person name="Liang C."/>
            <person name="Lipzen A."/>
            <person name="Lutzoni F."/>
            <person name="Magnuson J."/>
            <person name="Mondo S."/>
            <person name="Nolan M."/>
            <person name="Ohm R."/>
            <person name="Pangilinan J."/>
            <person name="Park H.-J."/>
            <person name="Ramirez L."/>
            <person name="Alfaro M."/>
            <person name="Sun H."/>
            <person name="Tritt A."/>
            <person name="Yoshinaga Y."/>
            <person name="Zwiers L.-H."/>
            <person name="Turgeon B.G."/>
            <person name="Goodwin S.B."/>
            <person name="Spatafora J.W."/>
            <person name="Crous P.W."/>
            <person name="Grigoriev I.V."/>
        </authorList>
    </citation>
    <scope>NUCLEOTIDE SEQUENCE</scope>
    <source>
        <strain evidence="3 5">CBS 781.70</strain>
    </source>
</reference>
<dbReference type="OrthoDB" id="2245455at2759"/>
<feature type="region of interest" description="Disordered" evidence="1">
    <location>
        <begin position="586"/>
        <end position="675"/>
    </location>
</feature>
<feature type="region of interest" description="Disordered" evidence="1">
    <location>
        <begin position="733"/>
        <end position="764"/>
    </location>
</feature>
<feature type="compositionally biased region" description="Low complexity" evidence="1">
    <location>
        <begin position="285"/>
        <end position="294"/>
    </location>
</feature>
<feature type="compositionally biased region" description="Polar residues" evidence="1">
    <location>
        <begin position="898"/>
        <end position="911"/>
    </location>
</feature>
<dbReference type="PANTHER" id="PTHR37327:SF1">
    <property type="entry name" value="MICROTUBULE INTERACTING AND TRANSPORT DOMAIN-CONTAINING PROTEIN"/>
    <property type="match status" value="1"/>
</dbReference>
<feature type="compositionally biased region" description="Polar residues" evidence="1">
    <location>
        <begin position="855"/>
        <end position="871"/>
    </location>
</feature>
<dbReference type="InterPro" id="IPR007330">
    <property type="entry name" value="MIT_dom"/>
</dbReference>
<dbReference type="InterPro" id="IPR036181">
    <property type="entry name" value="MIT_dom_sf"/>
</dbReference>
<reference evidence="5" key="2">
    <citation type="submission" date="2020-04" db="EMBL/GenBank/DDBJ databases">
        <authorList>
            <consortium name="NCBI Genome Project"/>
        </authorList>
    </citation>
    <scope>NUCLEOTIDE SEQUENCE</scope>
    <source>
        <strain evidence="5">CBS 781.70</strain>
    </source>
</reference>
<organism evidence="3">
    <name type="scientific">Eremomyces bilateralis CBS 781.70</name>
    <dbReference type="NCBI Taxonomy" id="1392243"/>
    <lineage>
        <taxon>Eukaryota</taxon>
        <taxon>Fungi</taxon>
        <taxon>Dikarya</taxon>
        <taxon>Ascomycota</taxon>
        <taxon>Pezizomycotina</taxon>
        <taxon>Dothideomycetes</taxon>
        <taxon>Dothideomycetes incertae sedis</taxon>
        <taxon>Eremomycetales</taxon>
        <taxon>Eremomycetaceae</taxon>
        <taxon>Eremomyces</taxon>
    </lineage>
</organism>
<sequence>MFALSTKSLLPHHHHRQYSRDRSNSNATPSDSNIVPPTAITAPPPPPPPPIAPPPAPPSSHSRRFSTRSNSVSSSIVTIRRSTSLTSKSASNLPATDPSSPDLQRAGPAKLQKRFPGSGSNRSSRRHSSIAHLEGVGSSLNRYSHSTSSSKSSAKEFLTSTGTARQVTATHLHGPSARLPPTPNPTATSPPRKGDRSRSPVSSPQQRRNNLASILPPLPIQTTDSLPILTSAVYNPNETSSSLTTPTNARPPSRPSAASTFINAQFDHGPPQTAPPNRPPPNPTRRPASPTNRSLHPTNHRAVPPPQPSPTVPPQFSQTPQYRSDRRPSDPHPGPTVPRQTSAALAERYGKPTGTRIGATGAGGRSASPVDHRDQERRERDKKTMLSRALQKANTAVVLDNAQNFEGAVEAYEDACKLLRQVMQKTSGDEDRKKLDAIRVTYTTRIRELKSDSSLQPTGGKSLPARPMSDESLTGDSQTIMAEILDADDQEEEEQAVIATATMTRIVNDPSTETPNPRGPPPSVRAPPPPVIPPRRESAVTAAMREVASAMPTSRNEEYFLRPGGPTATPLQRDRIVKTTLGVELPMDRDYMPPPLSPRRPMTPKEEAGDEIPNLQRAPQQTGGPRLHDRGNSEESISWLDTVDESPSSSCASSVHSMSQNGIKRKHLRNGSGGTEAEFDAALDAAVEAAYDEGFEPYPEPPPASDSYTDAVATVRRNIELAKEKIREVEREEAISEAHRRERQRQMNKPPLPHVRDSVDEYHGDDADEEERILDEMTKEYMLDGFDFGLQSKSALPRQSDSSEYSGKTWHSSVSSKRTTGGMSLSTVSESTITDLPEGRSSHHGPRGPGVAQRNALSSVSESNSYLTEASDSADPTKPESSSANNQDTSIKDRRKSAQNTKGLTIETSVTKVVLAGAPEGSSDVGAPGITKPEPSPYGPRTSSRQPPSATFPRQPPFTAPAATTLHIPSPSLGISPSDSNAVTISPATPLLAQISTSESAPVPPSPSTKFPGKLPGGLRKNKSSISLKNRAYSISSPDEGSDGSVNTPISATFSGFPPHVRKATLDAPGTVPAMPPFPMDAAGTAGMHLFESDIHSPYSPGTPNPLALNAPIPLEPCPDSYLLRPFWLMRCFYQTIAHPRGGYLSTKLFVPRDVWRVKGVKVKSMEEKIANCDLLTAALLKLGAVDTFDSEAVLDEMQSFEFVLDQVQTNLVKKLGSDVGMSGVTSLWKDVPILDDNSIPPVPGLPLGKSASGTQSKGYLTSWRKLRSKNTSTGLGASGSISGTGSISLTAQRDPPRDGLVMPTLPMTSLVNPRFAKRDVAAVDFSGPNANYTSALARLFDAVQVVDQVARQVEDPGLRHSNPTYVGLELCARHAAEFFGFYVCRFVLADMSILLDKFVKRGSEWVLV</sequence>
<feature type="region of interest" description="Disordered" evidence="1">
    <location>
        <begin position="449"/>
        <end position="473"/>
    </location>
</feature>
<protein>
    <recommendedName>
        <fullName evidence="2">MIT domain-containing protein</fullName>
    </recommendedName>
</protein>
<feature type="compositionally biased region" description="Basic and acidic residues" evidence="1">
    <location>
        <begin position="370"/>
        <end position="384"/>
    </location>
</feature>